<proteinExistence type="predicted"/>
<dbReference type="EMBL" id="JANBVO010000008">
    <property type="protein sequence ID" value="KAJ9150367.1"/>
    <property type="molecule type" value="Genomic_DNA"/>
</dbReference>
<dbReference type="InterPro" id="IPR036864">
    <property type="entry name" value="Zn2-C6_fun-type_DNA-bd_sf"/>
</dbReference>
<feature type="compositionally biased region" description="Gly residues" evidence="5">
    <location>
        <begin position="13"/>
        <end position="22"/>
    </location>
</feature>
<reference evidence="7" key="1">
    <citation type="submission" date="2022-07" db="EMBL/GenBank/DDBJ databases">
        <title>Fungi with potential for degradation of polypropylene.</title>
        <authorList>
            <person name="Gostincar C."/>
        </authorList>
    </citation>
    <scope>NUCLEOTIDE SEQUENCE</scope>
    <source>
        <strain evidence="7">EXF-13308</strain>
    </source>
</reference>
<feature type="compositionally biased region" description="Gly residues" evidence="5">
    <location>
        <begin position="693"/>
        <end position="704"/>
    </location>
</feature>
<dbReference type="AlphaFoldDB" id="A0AA38RYI2"/>
<keyword evidence="8" id="KW-1185">Reference proteome</keyword>
<comment type="caution">
    <text evidence="7">The sequence shown here is derived from an EMBL/GenBank/DDBJ whole genome shotgun (WGS) entry which is preliminary data.</text>
</comment>
<dbReference type="GO" id="GO:0005634">
    <property type="term" value="C:nucleus"/>
    <property type="evidence" value="ECO:0007669"/>
    <property type="project" value="UniProtKB-SubCell"/>
</dbReference>
<sequence>MSSFRTIRPMPASGGGGGGGGGGDRDQDQDQDQSAGPSLPRLNRVTHACLACRQHKSKCDGARPTCRMCRDKGRDCEYRARVDQAGFDAVKARMEALENLINTLRVSPPDTADGLFRRIRSAADLPSLLQSQEEDVAGEHGGQVSDRVGMTLDPPAAPSQESLLELGALSIPSEDVAQRAVDAFFTLSSKLFHVFSREQAAHLHDVVFGDGNVDAKQRKGATCCLFAIAAVGTQYLDGEFSLAAETAIYNVARLFFEEAQELHPLEAVKVATLLAQYNIFGKATVALSYVETGLSMAKRCGLYGKRSPDQRITTTQWIDYRKTWRTLIFFENWLCSTLGYDPGNDMLTGHPQLSVLDVDNSPDLEDIVQTEMAKIAMLKVNILRMQLSFRDLSVLSTETITKDLQDWYGQLPHEMRLSNLGCEDLPVDLRRSIYFVNLLYLGAIMLLYRRIVYQFVRSFNLDKDRDILPRDFDKRLGGPAEQSVLAAKHSTRILALLMSENGVFRRCWLVIFQSYMACIAIMHSVTQKQLHGMPPADWQEDLEQASQCLDVLAYCGSLDSVAFKFHDRLISMYKKVSNPPPPARAGVTPDGPYGAAATASAEPPLSSGESSPWLLSIPPDSDPERADLSLSLLHMLCVPFDDPELQTGVDALVKVGWKPDPTCYEPPQMIERLEWEVEGRAVLRISPGKLDAAGGGSSGSGAEGSAGEWRALGGRFGLSGPAP</sequence>
<dbReference type="InterPro" id="IPR050987">
    <property type="entry name" value="AtrR-like"/>
</dbReference>
<dbReference type="GO" id="GO:0000981">
    <property type="term" value="F:DNA-binding transcription factor activity, RNA polymerase II-specific"/>
    <property type="evidence" value="ECO:0007669"/>
    <property type="project" value="InterPro"/>
</dbReference>
<dbReference type="Proteomes" id="UP001174694">
    <property type="component" value="Unassembled WGS sequence"/>
</dbReference>
<organism evidence="7 8">
    <name type="scientific">Pleurostoma richardsiae</name>
    <dbReference type="NCBI Taxonomy" id="41990"/>
    <lineage>
        <taxon>Eukaryota</taxon>
        <taxon>Fungi</taxon>
        <taxon>Dikarya</taxon>
        <taxon>Ascomycota</taxon>
        <taxon>Pezizomycotina</taxon>
        <taxon>Sordariomycetes</taxon>
        <taxon>Sordariomycetidae</taxon>
        <taxon>Calosphaeriales</taxon>
        <taxon>Pleurostomataceae</taxon>
        <taxon>Pleurostoma</taxon>
    </lineage>
</organism>
<feature type="domain" description="Zn(2)-C6 fungal-type" evidence="6">
    <location>
        <begin position="48"/>
        <end position="78"/>
    </location>
</feature>
<evidence type="ECO:0000256" key="5">
    <source>
        <dbReference type="SAM" id="MobiDB-lite"/>
    </source>
</evidence>
<dbReference type="Gene3D" id="4.10.240.10">
    <property type="entry name" value="Zn(2)-C6 fungal-type DNA-binding domain"/>
    <property type="match status" value="1"/>
</dbReference>
<dbReference type="Pfam" id="PF00172">
    <property type="entry name" value="Zn_clus"/>
    <property type="match status" value="1"/>
</dbReference>
<keyword evidence="2" id="KW-0479">Metal-binding</keyword>
<dbReference type="PANTHER" id="PTHR46910">
    <property type="entry name" value="TRANSCRIPTION FACTOR PDR1"/>
    <property type="match status" value="1"/>
</dbReference>
<dbReference type="CDD" id="cd12148">
    <property type="entry name" value="fungal_TF_MHR"/>
    <property type="match status" value="1"/>
</dbReference>
<evidence type="ECO:0000256" key="1">
    <source>
        <dbReference type="ARBA" id="ARBA00004123"/>
    </source>
</evidence>
<dbReference type="PROSITE" id="PS50048">
    <property type="entry name" value="ZN2_CY6_FUNGAL_2"/>
    <property type="match status" value="1"/>
</dbReference>
<evidence type="ECO:0000256" key="3">
    <source>
        <dbReference type="ARBA" id="ARBA00023125"/>
    </source>
</evidence>
<accession>A0AA38RYI2</accession>
<dbReference type="GO" id="GO:0008270">
    <property type="term" value="F:zinc ion binding"/>
    <property type="evidence" value="ECO:0007669"/>
    <property type="project" value="InterPro"/>
</dbReference>
<feature type="region of interest" description="Disordered" evidence="5">
    <location>
        <begin position="1"/>
        <end position="40"/>
    </location>
</feature>
<protein>
    <submittedName>
        <fullName evidence="7">Nitrate assimilation regulatory protein nirA</fullName>
    </submittedName>
</protein>
<evidence type="ECO:0000259" key="6">
    <source>
        <dbReference type="PROSITE" id="PS50048"/>
    </source>
</evidence>
<dbReference type="PROSITE" id="PS00463">
    <property type="entry name" value="ZN2_CY6_FUNGAL_1"/>
    <property type="match status" value="1"/>
</dbReference>
<dbReference type="InterPro" id="IPR001138">
    <property type="entry name" value="Zn2Cys6_DnaBD"/>
</dbReference>
<dbReference type="CDD" id="cd00067">
    <property type="entry name" value="GAL4"/>
    <property type="match status" value="1"/>
</dbReference>
<gene>
    <name evidence="7" type="ORF">NKR23_g3706</name>
</gene>
<evidence type="ECO:0000256" key="4">
    <source>
        <dbReference type="ARBA" id="ARBA00023242"/>
    </source>
</evidence>
<keyword evidence="3" id="KW-0238">DNA-binding</keyword>
<name>A0AA38RYI2_9PEZI</name>
<feature type="region of interest" description="Disordered" evidence="5">
    <location>
        <begin position="578"/>
        <end position="620"/>
    </location>
</feature>
<evidence type="ECO:0000313" key="7">
    <source>
        <dbReference type="EMBL" id="KAJ9150367.1"/>
    </source>
</evidence>
<dbReference type="SUPFAM" id="SSF57701">
    <property type="entry name" value="Zn2/Cys6 DNA-binding domain"/>
    <property type="match status" value="1"/>
</dbReference>
<comment type="subcellular location">
    <subcellularLocation>
        <location evidence="1">Nucleus</location>
    </subcellularLocation>
</comment>
<feature type="region of interest" description="Disordered" evidence="5">
    <location>
        <begin position="688"/>
        <end position="723"/>
    </location>
</feature>
<keyword evidence="4" id="KW-0539">Nucleus</keyword>
<dbReference type="SMART" id="SM00066">
    <property type="entry name" value="GAL4"/>
    <property type="match status" value="1"/>
</dbReference>
<dbReference type="PANTHER" id="PTHR46910:SF3">
    <property type="entry name" value="HALOTOLERANCE PROTEIN 9-RELATED"/>
    <property type="match status" value="1"/>
</dbReference>
<evidence type="ECO:0000256" key="2">
    <source>
        <dbReference type="ARBA" id="ARBA00022723"/>
    </source>
</evidence>
<dbReference type="GO" id="GO:0003677">
    <property type="term" value="F:DNA binding"/>
    <property type="evidence" value="ECO:0007669"/>
    <property type="project" value="UniProtKB-KW"/>
</dbReference>
<evidence type="ECO:0000313" key="8">
    <source>
        <dbReference type="Proteomes" id="UP001174694"/>
    </source>
</evidence>